<dbReference type="AlphaFoldDB" id="A0A3E2GVW9"/>
<feature type="region of interest" description="Disordered" evidence="1">
    <location>
        <begin position="131"/>
        <end position="167"/>
    </location>
</feature>
<feature type="region of interest" description="Disordered" evidence="1">
    <location>
        <begin position="455"/>
        <end position="481"/>
    </location>
</feature>
<dbReference type="OrthoDB" id="3522165at2759"/>
<name>A0A3E2GVW9_SCYLI</name>
<reference evidence="2 3" key="1">
    <citation type="submission" date="2018-05" db="EMBL/GenBank/DDBJ databases">
        <title>Draft genome sequence of Scytalidium lignicola DSM 105466, a ubiquitous saprotrophic fungus.</title>
        <authorList>
            <person name="Buettner E."/>
            <person name="Gebauer A.M."/>
            <person name="Hofrichter M."/>
            <person name="Liers C."/>
            <person name="Kellner H."/>
        </authorList>
    </citation>
    <scope>NUCLEOTIDE SEQUENCE [LARGE SCALE GENOMIC DNA]</scope>
    <source>
        <strain evidence="2 3">DSM 105466</strain>
    </source>
</reference>
<evidence type="ECO:0000313" key="3">
    <source>
        <dbReference type="Proteomes" id="UP000258309"/>
    </source>
</evidence>
<feature type="compositionally biased region" description="Basic and acidic residues" evidence="1">
    <location>
        <begin position="545"/>
        <end position="555"/>
    </location>
</feature>
<sequence length="643" mass="70991">MDASVDGVPSRTGLVDDDLIEDSLRATKLDLQTNSKDQQLSSSDKDPDIKDLMSIVEQLYFFQFPSGKVHDPVPPRLGCAASIEDVKNGSALGNGNDCDLIDSTSYLQAATENKNYNSVVDCSVPATSSERLLASRPPATPDLKSNRSASSPTSLSRSSSESSPMDPEDAILTYERLQNCQDFESLALWLTVARTSEIIMHTENIVQTTGRLVSAEIATMDHQQISELRQGGIDPHLRNQLDRLEERFGRDIAFRESVLIWLQEKAEVALVDTENMYNLPYPDKPVSLLIARVKNMFDFSRFVEAGDYLSIQRNFIEAAAIKEKAWVCLTMRQDYEIAGLREENANIKAEMEDLKHPVLPTKTPRGQEQPFNTYWLLIDKVTFLSLQRTPTTPSPHKSSATSETQASSGSTIRLGQLATIPDEHSPIQLGMPPATRKLRPNSDIPVRSASIGALFFPDAPRPSGKMKLDAATDSNSSPTSTKTIGQMQFGMAINPQSSPHFIRPSGQMQFRNVSGSRATQVQSSGESSEFANKRKAYDNTAGCDRNNELTRESPKRLQTRFTFSQPSNIDQENQHQPSVPRCSPIVNPGTSSNHEQASACDSADREIDSLFEDSTDDTTGCRQLDHDTDLEAAMDAEFTSQGL</sequence>
<feature type="compositionally biased region" description="Polar residues" evidence="1">
    <location>
        <begin position="472"/>
        <end position="481"/>
    </location>
</feature>
<keyword evidence="3" id="KW-1185">Reference proteome</keyword>
<dbReference type="EMBL" id="NCSJ02000343">
    <property type="protein sequence ID" value="RFU25325.1"/>
    <property type="molecule type" value="Genomic_DNA"/>
</dbReference>
<feature type="non-terminal residue" evidence="2">
    <location>
        <position position="643"/>
    </location>
</feature>
<dbReference type="Proteomes" id="UP000258309">
    <property type="component" value="Unassembled WGS sequence"/>
</dbReference>
<feature type="region of interest" description="Disordered" evidence="1">
    <location>
        <begin position="511"/>
        <end position="623"/>
    </location>
</feature>
<protein>
    <submittedName>
        <fullName evidence="2">Uncharacterized protein</fullName>
    </submittedName>
</protein>
<feature type="region of interest" description="Disordered" evidence="1">
    <location>
        <begin position="388"/>
        <end position="412"/>
    </location>
</feature>
<feature type="compositionally biased region" description="Low complexity" evidence="1">
    <location>
        <begin position="146"/>
        <end position="163"/>
    </location>
</feature>
<evidence type="ECO:0000313" key="2">
    <source>
        <dbReference type="EMBL" id="RFU25325.1"/>
    </source>
</evidence>
<organism evidence="2 3">
    <name type="scientific">Scytalidium lignicola</name>
    <name type="common">Hyphomycete</name>
    <dbReference type="NCBI Taxonomy" id="5539"/>
    <lineage>
        <taxon>Eukaryota</taxon>
        <taxon>Fungi</taxon>
        <taxon>Dikarya</taxon>
        <taxon>Ascomycota</taxon>
        <taxon>Pezizomycotina</taxon>
        <taxon>Leotiomycetes</taxon>
        <taxon>Leotiomycetes incertae sedis</taxon>
        <taxon>Scytalidium</taxon>
    </lineage>
</organism>
<proteinExistence type="predicted"/>
<feature type="compositionally biased region" description="Polar residues" evidence="1">
    <location>
        <begin position="511"/>
        <end position="530"/>
    </location>
</feature>
<feature type="non-terminal residue" evidence="2">
    <location>
        <position position="1"/>
    </location>
</feature>
<accession>A0A3E2GVW9</accession>
<feature type="compositionally biased region" description="Polar residues" evidence="1">
    <location>
        <begin position="559"/>
        <end position="577"/>
    </location>
</feature>
<gene>
    <name evidence="2" type="ORF">B7463_g11007</name>
</gene>
<comment type="caution">
    <text evidence="2">The sequence shown here is derived from an EMBL/GenBank/DDBJ whole genome shotgun (WGS) entry which is preliminary data.</text>
</comment>
<evidence type="ECO:0000256" key="1">
    <source>
        <dbReference type="SAM" id="MobiDB-lite"/>
    </source>
</evidence>